<feature type="modified residue" description="4-aspartylphosphate" evidence="2">
    <location>
        <position position="59"/>
    </location>
</feature>
<organism evidence="5 6">
    <name type="scientific">Bacillus cereus</name>
    <dbReference type="NCBI Taxonomy" id="1396"/>
    <lineage>
        <taxon>Bacteria</taxon>
        <taxon>Bacillati</taxon>
        <taxon>Bacillota</taxon>
        <taxon>Bacilli</taxon>
        <taxon>Bacillales</taxon>
        <taxon>Bacillaceae</taxon>
        <taxon>Bacillus</taxon>
        <taxon>Bacillus cereus group</taxon>
    </lineage>
</organism>
<evidence type="ECO:0000256" key="3">
    <source>
        <dbReference type="SAM" id="Coils"/>
    </source>
</evidence>
<dbReference type="PANTHER" id="PTHR43156">
    <property type="entry name" value="STAGE II SPORULATION PROTEIN E-RELATED"/>
    <property type="match status" value="1"/>
</dbReference>
<keyword evidence="1" id="KW-0378">Hydrolase</keyword>
<name>A0A9X6T7M2_BACCE</name>
<dbReference type="SUPFAM" id="SSF52172">
    <property type="entry name" value="CheY-like"/>
    <property type="match status" value="1"/>
</dbReference>
<dbReference type="Pfam" id="PF07228">
    <property type="entry name" value="SpoIIE"/>
    <property type="match status" value="1"/>
</dbReference>
<feature type="coiled-coil region" evidence="3">
    <location>
        <begin position="125"/>
        <end position="155"/>
    </location>
</feature>
<dbReference type="FunFam" id="3.60.40.10:FF:000139">
    <property type="entry name" value="DNA-binding response regulator"/>
    <property type="match status" value="1"/>
</dbReference>
<dbReference type="FunFam" id="3.40.50.2300:FF:000488">
    <property type="entry name" value="DNA-binding response regulator"/>
    <property type="match status" value="1"/>
</dbReference>
<dbReference type="GO" id="GO:0016791">
    <property type="term" value="F:phosphatase activity"/>
    <property type="evidence" value="ECO:0007669"/>
    <property type="project" value="TreeGrafter"/>
</dbReference>
<comment type="caution">
    <text evidence="5">The sequence shown here is derived from an EMBL/GenBank/DDBJ whole genome shotgun (WGS) entry which is preliminary data.</text>
</comment>
<keyword evidence="2" id="KW-0597">Phosphoprotein</keyword>
<dbReference type="Gene3D" id="3.60.40.10">
    <property type="entry name" value="PPM-type phosphatase domain"/>
    <property type="match status" value="1"/>
</dbReference>
<protein>
    <submittedName>
        <fullName evidence="5">Fused response regulator/phosphatase</fullName>
    </submittedName>
</protein>
<dbReference type="PROSITE" id="PS50110">
    <property type="entry name" value="RESPONSE_REGULATORY"/>
    <property type="match status" value="1"/>
</dbReference>
<dbReference type="SMART" id="SM00331">
    <property type="entry name" value="PP2C_SIG"/>
    <property type="match status" value="1"/>
</dbReference>
<dbReference type="Gene3D" id="3.40.50.2300">
    <property type="match status" value="1"/>
</dbReference>
<reference evidence="5 6" key="1">
    <citation type="journal article" date="2019" name="Environ. Microbiol.">
        <title>An active ?-lactamase is a part of an orchestrated cell wall stress resistance network of Bacillus subtilis and related rhizosphere species.</title>
        <authorList>
            <person name="Bucher T."/>
            <person name="Keren-Paz A."/>
            <person name="Hausser J."/>
            <person name="Olender T."/>
            <person name="Cytryn E."/>
            <person name="Kolodkin-Gal I."/>
        </authorList>
    </citation>
    <scope>NUCLEOTIDE SEQUENCE [LARGE SCALE GENOMIC DNA]</scope>
    <source>
        <strain evidence="5 6">I32</strain>
    </source>
</reference>
<evidence type="ECO:0000259" key="4">
    <source>
        <dbReference type="PROSITE" id="PS50110"/>
    </source>
</evidence>
<dbReference type="InterPro" id="IPR001789">
    <property type="entry name" value="Sig_transdc_resp-reg_receiver"/>
</dbReference>
<dbReference type="SUPFAM" id="SSF81606">
    <property type="entry name" value="PP2C-like"/>
    <property type="match status" value="1"/>
</dbReference>
<dbReference type="GO" id="GO:0000160">
    <property type="term" value="P:phosphorelay signal transduction system"/>
    <property type="evidence" value="ECO:0007669"/>
    <property type="project" value="InterPro"/>
</dbReference>
<keyword evidence="3" id="KW-0175">Coiled coil</keyword>
<dbReference type="Pfam" id="PF00072">
    <property type="entry name" value="Response_reg"/>
    <property type="match status" value="1"/>
</dbReference>
<evidence type="ECO:0000256" key="2">
    <source>
        <dbReference type="PROSITE-ProRule" id="PRU00169"/>
    </source>
</evidence>
<feature type="domain" description="Response regulatory" evidence="4">
    <location>
        <begin position="2"/>
        <end position="126"/>
    </location>
</feature>
<dbReference type="Proteomes" id="UP000308444">
    <property type="component" value="Unassembled WGS sequence"/>
</dbReference>
<dbReference type="RefSeq" id="WP_000025520.1">
    <property type="nucleotide sequence ID" value="NZ_AZNI01000023.1"/>
</dbReference>
<accession>A0A9X6T7M2</accession>
<proteinExistence type="predicted"/>
<dbReference type="EMBL" id="SZOH01000191">
    <property type="protein sequence ID" value="TKJ07422.1"/>
    <property type="molecule type" value="Genomic_DNA"/>
</dbReference>
<sequence>MSILIVDDNPVNIFVIEKILKQAGYHDLVSLNSAQELFEYIQFGKDSSRHNEIDLILLDIMMPEIDGLEVCRRLQKEEKFKDIPIIFVTALEDANKLAEALDMGAMDYITKPINKVELLARMRVALRLKSELNWHKEQEENLRNELDLATQVQRNLLSSPLREDHIKIEASYLPSFKLAGDMYYWYKIDENRYGIILLDVMGHGVSASLVCMFISSVLRETIKCLIDPELVIKELNKYMTLLHNENDNIPYYFTAIYLVVNTEDRTVEYVNAGHPSGYVLVDETNVVELDRGSCAVGFFDEIKVKKTVIPFEKNAQILLFTDGVLEAIANDEFEAEEKLRTFTERKWGDLEGEIEGFYKEEQKKAQSDDMCLIMIQTNAK</sequence>
<evidence type="ECO:0000256" key="1">
    <source>
        <dbReference type="ARBA" id="ARBA00022801"/>
    </source>
</evidence>
<dbReference type="InterPro" id="IPR001932">
    <property type="entry name" value="PPM-type_phosphatase-like_dom"/>
</dbReference>
<evidence type="ECO:0000313" key="5">
    <source>
        <dbReference type="EMBL" id="TKJ07422.1"/>
    </source>
</evidence>
<gene>
    <name evidence="5" type="ORF">FC695_03695</name>
</gene>
<dbReference type="InterPro" id="IPR052016">
    <property type="entry name" value="Bact_Sigma-Reg"/>
</dbReference>
<dbReference type="PANTHER" id="PTHR43156:SF14">
    <property type="entry name" value="PHOSPHOSERINE PHOSPHATASE RSBP"/>
    <property type="match status" value="1"/>
</dbReference>
<evidence type="ECO:0000313" key="6">
    <source>
        <dbReference type="Proteomes" id="UP000308444"/>
    </source>
</evidence>
<dbReference type="AlphaFoldDB" id="A0A9X6T7M2"/>
<dbReference type="InterPro" id="IPR036457">
    <property type="entry name" value="PPM-type-like_dom_sf"/>
</dbReference>
<dbReference type="SMART" id="SM00448">
    <property type="entry name" value="REC"/>
    <property type="match status" value="1"/>
</dbReference>
<dbReference type="InterPro" id="IPR011006">
    <property type="entry name" value="CheY-like_superfamily"/>
</dbReference>